<dbReference type="EMBL" id="CACVAV010000064">
    <property type="protein sequence ID" value="CAA6803694.1"/>
    <property type="molecule type" value="Genomic_DNA"/>
</dbReference>
<proteinExistence type="predicted"/>
<sequence>MIKSKFLKFQAIPNLSFGIAITIFLSIVLLIGVAVFAIVTFSAIPQTPDTSPIVAEESFEHYVWLVNRGLQFLTTVTGILIAALLLTIILLGIQMFLWSKDRKKLAEWQNSGLVVERLEFLSGHRLKINGLEIGLNRAQYSTFKELINKRMQGETLHPSELPGDNGTQMIKRLREEMGGRLVEQSLIKSRRGKGYWAEIEPDNIRIRSEDD</sequence>
<dbReference type="AlphaFoldDB" id="A0A6S6SFA2"/>
<keyword evidence="1" id="KW-1133">Transmembrane helix</keyword>
<evidence type="ECO:0000256" key="1">
    <source>
        <dbReference type="SAM" id="Phobius"/>
    </source>
</evidence>
<accession>A0A6S6SFA2</accession>
<evidence type="ECO:0000313" key="2">
    <source>
        <dbReference type="EMBL" id="CAA6803694.1"/>
    </source>
</evidence>
<keyword evidence="1" id="KW-0472">Membrane</keyword>
<feature type="transmembrane region" description="Helical" evidence="1">
    <location>
        <begin position="12"/>
        <end position="44"/>
    </location>
</feature>
<protein>
    <recommendedName>
        <fullName evidence="3">OmpR/PhoB-type domain-containing protein</fullName>
    </recommendedName>
</protein>
<name>A0A6S6SFA2_9GAMM</name>
<feature type="transmembrane region" description="Helical" evidence="1">
    <location>
        <begin position="72"/>
        <end position="98"/>
    </location>
</feature>
<keyword evidence="1" id="KW-0812">Transmembrane</keyword>
<organism evidence="2">
    <name type="scientific">uncultured Thiotrichaceae bacterium</name>
    <dbReference type="NCBI Taxonomy" id="298394"/>
    <lineage>
        <taxon>Bacteria</taxon>
        <taxon>Pseudomonadati</taxon>
        <taxon>Pseudomonadota</taxon>
        <taxon>Gammaproteobacteria</taxon>
        <taxon>Thiotrichales</taxon>
        <taxon>Thiotrichaceae</taxon>
        <taxon>environmental samples</taxon>
    </lineage>
</organism>
<evidence type="ECO:0008006" key="3">
    <source>
        <dbReference type="Google" id="ProtNLM"/>
    </source>
</evidence>
<gene>
    <name evidence="2" type="ORF">HELGO_WM30429</name>
</gene>
<reference evidence="2" key="1">
    <citation type="submission" date="2020-01" db="EMBL/GenBank/DDBJ databases">
        <authorList>
            <person name="Meier V. D."/>
            <person name="Meier V D."/>
        </authorList>
    </citation>
    <scope>NUCLEOTIDE SEQUENCE</scope>
    <source>
        <strain evidence="2">HLG_WM_MAG_08</strain>
    </source>
</reference>